<evidence type="ECO:0000256" key="2">
    <source>
        <dbReference type="RuleBase" id="RU367034"/>
    </source>
</evidence>
<keyword evidence="5" id="KW-1185">Reference proteome</keyword>
<evidence type="ECO:0000313" key="5">
    <source>
        <dbReference type="Proteomes" id="UP000818029"/>
    </source>
</evidence>
<evidence type="ECO:0000259" key="4">
    <source>
        <dbReference type="PROSITE" id="PS51082"/>
    </source>
</evidence>
<organism evidence="5 6">
    <name type="scientific">Gossypium hirsutum</name>
    <name type="common">Upland cotton</name>
    <name type="synonym">Gossypium mexicanum</name>
    <dbReference type="NCBI Taxonomy" id="3635"/>
    <lineage>
        <taxon>Eukaryota</taxon>
        <taxon>Viridiplantae</taxon>
        <taxon>Streptophyta</taxon>
        <taxon>Embryophyta</taxon>
        <taxon>Tracheophyta</taxon>
        <taxon>Spermatophyta</taxon>
        <taxon>Magnoliopsida</taxon>
        <taxon>eudicotyledons</taxon>
        <taxon>Gunneridae</taxon>
        <taxon>Pentapetalae</taxon>
        <taxon>rosids</taxon>
        <taxon>malvids</taxon>
        <taxon>Malvales</taxon>
        <taxon>Malvaceae</taxon>
        <taxon>Malvoideae</taxon>
        <taxon>Gossypium</taxon>
    </lineage>
</organism>
<keyword evidence="2" id="KW-0963">Cytoplasm</keyword>
<protein>
    <recommendedName>
        <fullName evidence="2">Protein SCAR</fullName>
    </recommendedName>
    <alternativeName>
        <fullName evidence="2">Protein WAVE</fullName>
    </alternativeName>
</protein>
<dbReference type="Gene3D" id="1.20.5.340">
    <property type="match status" value="1"/>
</dbReference>
<comment type="similarity">
    <text evidence="1 2">Belongs to the SCAR/WAVE family.</text>
</comment>
<keyword evidence="2" id="KW-0206">Cytoskeleton</keyword>
<feature type="region of interest" description="Disordered" evidence="3">
    <location>
        <begin position="181"/>
        <end position="210"/>
    </location>
</feature>
<gene>
    <name evidence="6" type="primary">LOC107938943</name>
</gene>
<feature type="compositionally biased region" description="Basic and acidic residues" evidence="3">
    <location>
        <begin position="520"/>
        <end position="546"/>
    </location>
</feature>
<dbReference type="GO" id="GO:0071933">
    <property type="term" value="F:Arp2/3 complex binding"/>
    <property type="evidence" value="ECO:0000318"/>
    <property type="project" value="GO_Central"/>
</dbReference>
<dbReference type="InterPro" id="IPR003124">
    <property type="entry name" value="WH2_dom"/>
</dbReference>
<dbReference type="Proteomes" id="UP000818029">
    <property type="component" value="Chromosome D01"/>
</dbReference>
<evidence type="ECO:0000313" key="6">
    <source>
        <dbReference type="RefSeq" id="XP_016727698.2"/>
    </source>
</evidence>
<dbReference type="PaxDb" id="3635-A0A1U8MQ92"/>
<dbReference type="STRING" id="3635.A0A1U8MQ92"/>
<dbReference type="PANTHER" id="PTHR12902:SF1">
    <property type="entry name" value="WISKOTT-ALDRICH SYNDROME PROTEIN FAMILY MEMBER"/>
    <property type="match status" value="1"/>
</dbReference>
<comment type="subcellular location">
    <subcellularLocation>
        <location evidence="2">Cytoplasm</location>
        <location evidence="2">Cytoskeleton</location>
    </subcellularLocation>
</comment>
<feature type="compositionally biased region" description="Polar residues" evidence="3">
    <location>
        <begin position="1050"/>
        <end position="1071"/>
    </location>
</feature>
<dbReference type="GO" id="GO:0034237">
    <property type="term" value="F:protein kinase A regulatory subunit binding"/>
    <property type="evidence" value="ECO:0000318"/>
    <property type="project" value="GO_Central"/>
</dbReference>
<reference evidence="6" key="2">
    <citation type="submission" date="2025-08" db="UniProtKB">
        <authorList>
            <consortium name="RefSeq"/>
        </authorList>
    </citation>
    <scope>IDENTIFICATION</scope>
</reference>
<dbReference type="GO" id="GO:2000601">
    <property type="term" value="P:positive regulation of Arp2/3 complex-mediated actin nucleation"/>
    <property type="evidence" value="ECO:0000318"/>
    <property type="project" value="GO_Central"/>
</dbReference>
<dbReference type="PROSITE" id="PS51082">
    <property type="entry name" value="WH2"/>
    <property type="match status" value="1"/>
</dbReference>
<feature type="region of interest" description="Disordered" evidence="3">
    <location>
        <begin position="1050"/>
        <end position="1082"/>
    </location>
</feature>
<sequence>MPLTRYQIRNEYSLADPEIYRASEKDDPEALLEGVAMAGLVGVLRQLGDLAEFAAEIFHDLHEDVMATAARGHGLMVRVRQLEAEFPSIEKPFLSQTNHSLFFTNAAGVDWHPNLRTEHNLITRGDLPRCVLDSYEECRGPPRLFLLDKFDVAGAGACLKRYTDPSFFKAESAFPGIEPVEGQREKKARKVKVPKGKKRNKKGSRWRNEGTPEFALASHAKLHQLFLQERIENVYNDPVCLVKLKRRQLNEFPLDPKSGKSYMEKFLETPSPEHKAVYETSGVPQPLRLTSKHSSESGLEIHEISKESPVKNSSIGKEISSSSPTVLVQKSSVEKLNEEVIDREIVEVSEPTGNFTDKIPLPLHKETVEKEIIVDGEGRKECGTDGDHSDDMISEVDNYTDALTNMDSEMDTDNEYRSKNDIAFINVGKCQTGSHANEEKLEVQAHSSDSQSFGISSESDDGNSSFKKGRSSFSNSDSMDNLAEDMVSDGEEAAKLSPSIKNHVPEIVEESPIQLPACSEMHHSSSDKVLPPKDTGECRLPDHGEVSDSSSLEDFNSAHVLLDQANYMAASFLEKKLDEVPSNIVTTNSDLSDSDDGEYFADSSEVICAGSSEKQEVSLTTLSADESLPQEELDSGGTNISSDALPHLSNILQLASEKRRGNDPSDEVVKTDFIRESCEENSVNQITDSRYPITSPTEQHPCSTLGEIERDAGITLPPEGSDVMEPVSLAYEVNDATLEAALNLEYMIPMPNTSETFGFNEQKHSDILPDDPNSMVVGASFHEKEHNFNESFDASEGEETREFPCSVDSVEGDANLSVLPSHVADNLDIKDHVSLDDLATGNALAESVVVSTAACGSADFDDAVDNTTFQTSNLIGSASGNLMYLEESPSGDGDLCQEELESNEVISQGCLTGLETREETNPVEGAPADIVSTSCESVSHNCSNLEDDSQHLSLVQPTKNRLTSIDLTATPTSLELSNQESESKNLSKLMERRADMVSSPSHCLSEKETSFEQSLDFPTNQHDMGSLDIVEDGSNISHLLSNQIQNSFTHSNQGFSSKPSLEFSQQSGWQSKQERYPSGSIHPAFGLLPEATKVSMEEMPPLPPLPPMQWRLGRIQHVSPASQRELVEQGQGSFPVMPQCRTDGKLQFGLSALEKANERPRNPFLPIVDGEERSDHVSNQLAVDCMQLPGPFSKHPPAMGSDTNSQFSDTWLDRTHSNPYYTLPVISNKSIECDSIALEDDRVESTYSSLMPATDTTSRHITIVSSHEKITHPPDQFVPDIGLEGGAYQHPEQNSRREERNLPNISVPLPVKREEHIPSKVVEDLSMEVEQQFPTKVEEQPQHGLAVSEGESSQISNAIVKHGLASPEVDIAQTSNTTAQHELSISEGAAVWPSITLALSPVVEDENSNGNPTVKLPRPRNPLIDAVAAHDKSKLRKVTERIHPPVIPKVDERDSLLEQIRTKSFNLKPAVVTRPSIQGPKTNLRVAAILEKANAIRQALAGSDEDDDEDSWSDS</sequence>
<dbReference type="RefSeq" id="XP_016727698.2">
    <property type="nucleotide sequence ID" value="XM_016872209.2"/>
</dbReference>
<evidence type="ECO:0000256" key="3">
    <source>
        <dbReference type="SAM" id="MobiDB-lite"/>
    </source>
</evidence>
<dbReference type="GO" id="GO:0005856">
    <property type="term" value="C:cytoskeleton"/>
    <property type="evidence" value="ECO:0007669"/>
    <property type="project" value="UniProtKB-SubCell"/>
</dbReference>
<name>A0A1U8MQ92_GOSHI</name>
<feature type="compositionally biased region" description="Polar residues" evidence="3">
    <location>
        <begin position="445"/>
        <end position="479"/>
    </location>
</feature>
<dbReference type="PANTHER" id="PTHR12902">
    <property type="entry name" value="WASP-1"/>
    <property type="match status" value="1"/>
</dbReference>
<dbReference type="InterPro" id="IPR028288">
    <property type="entry name" value="SCAR/WAVE_fam"/>
</dbReference>
<dbReference type="KEGG" id="ghi:107938943"/>
<accession>A0A1U8MQ92</accession>
<feature type="region of interest" description="Disordered" evidence="3">
    <location>
        <begin position="441"/>
        <end position="481"/>
    </location>
</feature>
<dbReference type="GO" id="GO:0030036">
    <property type="term" value="P:actin cytoskeleton organization"/>
    <property type="evidence" value="ECO:0000318"/>
    <property type="project" value="GO_Central"/>
</dbReference>
<feature type="compositionally biased region" description="Basic residues" evidence="3">
    <location>
        <begin position="186"/>
        <end position="205"/>
    </location>
</feature>
<dbReference type="Gene3D" id="6.10.280.150">
    <property type="match status" value="2"/>
</dbReference>
<feature type="region of interest" description="Disordered" evidence="3">
    <location>
        <begin position="519"/>
        <end position="551"/>
    </location>
</feature>
<comment type="function">
    <text evidence="2">Involved in regulation of actin and microtubule organization. Part of a WAVE complex that activates the Arp2/3 complex.</text>
</comment>
<feature type="domain" description="WH2" evidence="4">
    <location>
        <begin position="1452"/>
        <end position="1470"/>
    </location>
</feature>
<keyword evidence="2" id="KW-0009">Actin-binding</keyword>
<dbReference type="GeneID" id="107938943"/>
<dbReference type="GO" id="GO:0003779">
    <property type="term" value="F:actin binding"/>
    <property type="evidence" value="ECO:0007669"/>
    <property type="project" value="UniProtKB-UniRule"/>
</dbReference>
<reference evidence="5" key="1">
    <citation type="journal article" date="2020" name="Nat. Genet.">
        <title>Genomic diversifications of five Gossypium allopolyploid species and their impact on cotton improvement.</title>
        <authorList>
            <person name="Chen Z.J."/>
            <person name="Sreedasyam A."/>
            <person name="Ando A."/>
            <person name="Song Q."/>
            <person name="De Santiago L.M."/>
            <person name="Hulse-Kemp A.M."/>
            <person name="Ding M."/>
            <person name="Ye W."/>
            <person name="Kirkbride R.C."/>
            <person name="Jenkins J."/>
            <person name="Plott C."/>
            <person name="Lovell J."/>
            <person name="Lin Y.M."/>
            <person name="Vaughn R."/>
            <person name="Liu B."/>
            <person name="Simpson S."/>
            <person name="Scheffler B.E."/>
            <person name="Wen L."/>
            <person name="Saski C.A."/>
            <person name="Grover C.E."/>
            <person name="Hu G."/>
            <person name="Conover J.L."/>
            <person name="Carlson J.W."/>
            <person name="Shu S."/>
            <person name="Boston L.B."/>
            <person name="Williams M."/>
            <person name="Peterson D.G."/>
            <person name="McGee K."/>
            <person name="Jones D.C."/>
            <person name="Wendel J.F."/>
            <person name="Stelly D.M."/>
            <person name="Grimwood J."/>
            <person name="Schmutz J."/>
        </authorList>
    </citation>
    <scope>NUCLEOTIDE SEQUENCE [LARGE SCALE GENOMIC DNA]</scope>
    <source>
        <strain evidence="5">cv. TM-1</strain>
    </source>
</reference>
<evidence type="ECO:0000256" key="1">
    <source>
        <dbReference type="ARBA" id="ARBA00006993"/>
    </source>
</evidence>
<proteinExistence type="inferred from homology"/>